<evidence type="ECO:0008006" key="3">
    <source>
        <dbReference type="Google" id="ProtNLM"/>
    </source>
</evidence>
<name>A0A154MJ22_9PSEU</name>
<dbReference type="Proteomes" id="UP000076321">
    <property type="component" value="Unassembled WGS sequence"/>
</dbReference>
<organism evidence="1 2">
    <name type="scientific">Amycolatopsis regifaucium</name>
    <dbReference type="NCBI Taxonomy" id="546365"/>
    <lineage>
        <taxon>Bacteria</taxon>
        <taxon>Bacillati</taxon>
        <taxon>Actinomycetota</taxon>
        <taxon>Actinomycetes</taxon>
        <taxon>Pseudonocardiales</taxon>
        <taxon>Pseudonocardiaceae</taxon>
        <taxon>Amycolatopsis</taxon>
    </lineage>
</organism>
<sequence length="171" mass="19033">MAVTQQLARIPAPQLSDCRDSAAELDKLCSFRSAPSADYLDLNWWPNTLKRTWALIGVDAQSLEVLHRGFDGVEEVNPAYRDHPNTIFEHPVTALEPDQVAEVANALRAITPERVHAAVPVQRDEAAAALGASVRDVVGDLAALLSEQHDILRNFYDEAAHRRLAMVMWWD</sequence>
<dbReference type="OrthoDB" id="4274517at2"/>
<protein>
    <recommendedName>
        <fullName evidence="3">DUF1877 domain-containing protein</fullName>
    </recommendedName>
</protein>
<dbReference type="EMBL" id="LQCI01000015">
    <property type="protein sequence ID" value="KZB84326.1"/>
    <property type="molecule type" value="Genomic_DNA"/>
</dbReference>
<dbReference type="AlphaFoldDB" id="A0A154MJ22"/>
<dbReference type="InterPro" id="IPR035944">
    <property type="entry name" value="YfbM-like_sf"/>
</dbReference>
<reference evidence="1 2" key="1">
    <citation type="submission" date="2015-12" db="EMBL/GenBank/DDBJ databases">
        <title>Amycolatopsis regifaucium genome sequencing and assembly.</title>
        <authorList>
            <person name="Mayilraj S."/>
        </authorList>
    </citation>
    <scope>NUCLEOTIDE SEQUENCE [LARGE SCALE GENOMIC DNA]</scope>
    <source>
        <strain evidence="1 2">GY080</strain>
    </source>
</reference>
<dbReference type="Pfam" id="PF08974">
    <property type="entry name" value="DUF1877"/>
    <property type="match status" value="1"/>
</dbReference>
<proteinExistence type="predicted"/>
<dbReference type="InterPro" id="IPR015068">
    <property type="entry name" value="DUF1877"/>
</dbReference>
<evidence type="ECO:0000313" key="1">
    <source>
        <dbReference type="EMBL" id="KZB84326.1"/>
    </source>
</evidence>
<accession>A0A154MJ22</accession>
<dbReference type="Gene3D" id="3.40.1760.10">
    <property type="entry name" value="YfbM-like super family"/>
    <property type="match status" value="1"/>
</dbReference>
<comment type="caution">
    <text evidence="1">The sequence shown here is derived from an EMBL/GenBank/DDBJ whole genome shotgun (WGS) entry which is preliminary data.</text>
</comment>
<dbReference type="RefSeq" id="WP_061990426.1">
    <property type="nucleotide sequence ID" value="NZ_FOPQ01000031.1"/>
</dbReference>
<evidence type="ECO:0000313" key="2">
    <source>
        <dbReference type="Proteomes" id="UP000076321"/>
    </source>
</evidence>
<gene>
    <name evidence="1" type="ORF">AVL48_33630</name>
</gene>